<sequence>MPQDVSMCLQVDAPAILASLLSEPQPEVRAAAVFARATVDFGEVPPDGLRCGSEGGSLRLVTTGIIDSVRYSFGGHLSISRGHESTGDVDEIPAFDFAEWLKTTVSGRDYVVMKLGN</sequence>
<proteinExistence type="predicted"/>
<gene>
    <name evidence="1" type="ORF">FPE_LOCUS23204</name>
</gene>
<protein>
    <recommendedName>
        <fullName evidence="3">HEAT repeat domain-containing protein</fullName>
    </recommendedName>
</protein>
<evidence type="ECO:0008006" key="3">
    <source>
        <dbReference type="Google" id="ProtNLM"/>
    </source>
</evidence>
<name>A0AAD1ZUE3_9LAMI</name>
<dbReference type="EMBL" id="OU503049">
    <property type="protein sequence ID" value="CAI9775774.1"/>
    <property type="molecule type" value="Genomic_DNA"/>
</dbReference>
<organism evidence="1 2">
    <name type="scientific">Fraxinus pennsylvanica</name>
    <dbReference type="NCBI Taxonomy" id="56036"/>
    <lineage>
        <taxon>Eukaryota</taxon>
        <taxon>Viridiplantae</taxon>
        <taxon>Streptophyta</taxon>
        <taxon>Embryophyta</taxon>
        <taxon>Tracheophyta</taxon>
        <taxon>Spermatophyta</taxon>
        <taxon>Magnoliopsida</taxon>
        <taxon>eudicotyledons</taxon>
        <taxon>Gunneridae</taxon>
        <taxon>Pentapetalae</taxon>
        <taxon>asterids</taxon>
        <taxon>lamiids</taxon>
        <taxon>Lamiales</taxon>
        <taxon>Oleaceae</taxon>
        <taxon>Oleeae</taxon>
        <taxon>Fraxinus</taxon>
    </lineage>
</organism>
<reference evidence="1" key="1">
    <citation type="submission" date="2023-05" db="EMBL/GenBank/DDBJ databases">
        <authorList>
            <person name="Huff M."/>
        </authorList>
    </citation>
    <scope>NUCLEOTIDE SEQUENCE</scope>
</reference>
<dbReference type="Proteomes" id="UP000834106">
    <property type="component" value="Chromosome 14"/>
</dbReference>
<evidence type="ECO:0000313" key="1">
    <source>
        <dbReference type="EMBL" id="CAI9775774.1"/>
    </source>
</evidence>
<evidence type="ECO:0000313" key="2">
    <source>
        <dbReference type="Proteomes" id="UP000834106"/>
    </source>
</evidence>
<accession>A0AAD1ZUE3</accession>
<dbReference type="AlphaFoldDB" id="A0AAD1ZUE3"/>
<keyword evidence="2" id="KW-1185">Reference proteome</keyword>